<keyword evidence="2" id="KW-1133">Transmembrane helix</keyword>
<name>A0A975GFG6_9BACT</name>
<dbReference type="PROSITE" id="PS50293">
    <property type="entry name" value="TPR_REGION"/>
    <property type="match status" value="1"/>
</dbReference>
<dbReference type="KEGG" id="dli:dnl_14980"/>
<dbReference type="PROSITE" id="PS50005">
    <property type="entry name" value="TPR"/>
    <property type="match status" value="2"/>
</dbReference>
<dbReference type="RefSeq" id="WP_207691010.1">
    <property type="nucleotide sequence ID" value="NZ_CP061799.1"/>
</dbReference>
<dbReference type="InterPro" id="IPR019734">
    <property type="entry name" value="TPR_rpt"/>
</dbReference>
<evidence type="ECO:0000313" key="4">
    <source>
        <dbReference type="Proteomes" id="UP000663720"/>
    </source>
</evidence>
<evidence type="ECO:0000256" key="2">
    <source>
        <dbReference type="SAM" id="Phobius"/>
    </source>
</evidence>
<dbReference type="PANTHER" id="PTHR12558">
    <property type="entry name" value="CELL DIVISION CYCLE 16,23,27"/>
    <property type="match status" value="1"/>
</dbReference>
<feature type="repeat" description="TPR" evidence="1">
    <location>
        <begin position="462"/>
        <end position="495"/>
    </location>
</feature>
<sequence length="507" mass="59461">MPVHKSKIKNYIACAFILIFSGLAFYYLALRFISEIHCRQGEIYYNKKEYKQAVEHFEKAVKFQPGNALIYKNMGDAFYELAQKGSDIYLNLKNSREAYLVSVEKNPLDARVFYGLAVVEYRLERIYARQFPGVGYSPYNALPYFQEAVRLRPESISYNFGLLRYYAKNGHDDKILPIVKNLGVNYPQIYGYLKKETFWSLDLRSAYIQGLEQSIAKDINPRDAHTRISALMAEDENWEKAIEHYKKALLYKDFQNNYYNYIHLTSLYLKAGRFKKAEQNAVYALDMSPFKEKSLEQLYSIYKQQGFSEEFSSIVQQVREKFPFSSRFEILTARLLFDLKQYEEAKRICENLNKKKPGGPAYYWLYLIAQAQKDKDAMELAIQKATVFDSKNSHYHYLFSNLLKQLKKYESAENAADMAVKTQAKPSPHLFNHRAWIRWARHNYYGAIEDWSQAVRLSPNQAVYHAYIAQAYKKLDNKQLAELYYKKALKLDPDNAGYKKALQENKS</sequence>
<proteinExistence type="predicted"/>
<evidence type="ECO:0000313" key="3">
    <source>
        <dbReference type="EMBL" id="QTA79242.1"/>
    </source>
</evidence>
<gene>
    <name evidence="3" type="ORF">dnl_14980</name>
</gene>
<keyword evidence="4" id="KW-1185">Reference proteome</keyword>
<dbReference type="SUPFAM" id="SSF48452">
    <property type="entry name" value="TPR-like"/>
    <property type="match status" value="3"/>
</dbReference>
<protein>
    <submittedName>
        <fullName evidence="3">Tetratricopeptide repeat-containing protein</fullName>
    </submittedName>
</protein>
<dbReference type="Gene3D" id="1.25.40.10">
    <property type="entry name" value="Tetratricopeptide repeat domain"/>
    <property type="match status" value="4"/>
</dbReference>
<feature type="transmembrane region" description="Helical" evidence="2">
    <location>
        <begin position="12"/>
        <end position="30"/>
    </location>
</feature>
<keyword evidence="1" id="KW-0802">TPR repeat</keyword>
<dbReference type="AlphaFoldDB" id="A0A975GFG6"/>
<dbReference type="InterPro" id="IPR011990">
    <property type="entry name" value="TPR-like_helical_dom_sf"/>
</dbReference>
<evidence type="ECO:0000256" key="1">
    <source>
        <dbReference type="PROSITE-ProRule" id="PRU00339"/>
    </source>
</evidence>
<accession>A0A975GFG6</accession>
<keyword evidence="2" id="KW-0812">Transmembrane</keyword>
<reference evidence="3" key="1">
    <citation type="journal article" date="2021" name="Microb. Physiol.">
        <title>Proteogenomic Insights into the Physiology of Marine, Sulfate-Reducing, Filamentous Desulfonema limicola and Desulfonema magnum.</title>
        <authorList>
            <person name="Schnaars V."/>
            <person name="Wohlbrand L."/>
            <person name="Scheve S."/>
            <person name="Hinrichs C."/>
            <person name="Reinhardt R."/>
            <person name="Rabus R."/>
        </authorList>
    </citation>
    <scope>NUCLEOTIDE SEQUENCE</scope>
    <source>
        <strain evidence="3">5ac10</strain>
    </source>
</reference>
<organism evidence="3 4">
    <name type="scientific">Desulfonema limicola</name>
    <dbReference type="NCBI Taxonomy" id="45656"/>
    <lineage>
        <taxon>Bacteria</taxon>
        <taxon>Pseudomonadati</taxon>
        <taxon>Thermodesulfobacteriota</taxon>
        <taxon>Desulfobacteria</taxon>
        <taxon>Desulfobacterales</taxon>
        <taxon>Desulfococcaceae</taxon>
        <taxon>Desulfonema</taxon>
    </lineage>
</organism>
<dbReference type="EMBL" id="CP061799">
    <property type="protein sequence ID" value="QTA79242.1"/>
    <property type="molecule type" value="Genomic_DNA"/>
</dbReference>
<dbReference type="Pfam" id="PF13181">
    <property type="entry name" value="TPR_8"/>
    <property type="match status" value="1"/>
</dbReference>
<feature type="repeat" description="TPR" evidence="1">
    <location>
        <begin position="34"/>
        <end position="67"/>
    </location>
</feature>
<keyword evidence="2" id="KW-0472">Membrane</keyword>
<dbReference type="Pfam" id="PF13414">
    <property type="entry name" value="TPR_11"/>
    <property type="match status" value="1"/>
</dbReference>
<dbReference type="PANTHER" id="PTHR12558:SF13">
    <property type="entry name" value="CELL DIVISION CYCLE PROTEIN 27 HOMOLOG"/>
    <property type="match status" value="1"/>
</dbReference>
<dbReference type="SMART" id="SM00028">
    <property type="entry name" value="TPR"/>
    <property type="match status" value="5"/>
</dbReference>
<dbReference type="Proteomes" id="UP000663720">
    <property type="component" value="Chromosome"/>
</dbReference>